<accession>A0A6N9YPH9</accession>
<evidence type="ECO:0000259" key="2">
    <source>
        <dbReference type="Pfam" id="PF11203"/>
    </source>
</evidence>
<feature type="domain" description="Type VII secretion system protein EccE" evidence="2">
    <location>
        <begin position="203"/>
        <end position="317"/>
    </location>
</feature>
<evidence type="ECO:0000313" key="3">
    <source>
        <dbReference type="EMBL" id="NED96840.1"/>
    </source>
</evidence>
<organism evidence="3 4">
    <name type="scientific">Phytoactinopolyspora alkaliphila</name>
    <dbReference type="NCBI Taxonomy" id="1783498"/>
    <lineage>
        <taxon>Bacteria</taxon>
        <taxon>Bacillati</taxon>
        <taxon>Actinomycetota</taxon>
        <taxon>Actinomycetes</taxon>
        <taxon>Jiangellales</taxon>
        <taxon>Jiangellaceae</taxon>
        <taxon>Phytoactinopolyspora</taxon>
    </lineage>
</organism>
<dbReference type="EMBL" id="JAAGOB010000008">
    <property type="protein sequence ID" value="NED96840.1"/>
    <property type="molecule type" value="Genomic_DNA"/>
</dbReference>
<protein>
    <submittedName>
        <fullName evidence="3">PrgI family protein</fullName>
    </submittedName>
</protein>
<dbReference type="InterPro" id="IPR049978">
    <property type="entry name" value="SCO6880-like"/>
</dbReference>
<proteinExistence type="predicted"/>
<dbReference type="AlphaFoldDB" id="A0A6N9YPH9"/>
<dbReference type="InterPro" id="IPR050051">
    <property type="entry name" value="EccE_dom"/>
</dbReference>
<evidence type="ECO:0000313" key="4">
    <source>
        <dbReference type="Proteomes" id="UP000469185"/>
    </source>
</evidence>
<gene>
    <name evidence="3" type="ORF">G1H11_16155</name>
</gene>
<sequence>MWGLSGGQLLAIGVAASVFGPSAMTAGTRGLVATAPVWGTALLFAFLRPHGRTLVAWTPIVANWILRRTRGQNAALRRPDRPRPAGTLALPGEVGALRLYRHGPTTTAMIHDPHRRTLTAVMRLRYPAFLLLGQDDRNRRVQGWGQALSGACRTGRISRVQVLERTTADGGEAVHAYWRDAGNSDTGSASASYEDLITTAGPASARHETLLALTMSIKHSARAIRTAGGGLAGAATVLIKELSAVTANLRSAEIGVDSWLDEAELALLINTAFNPGRGPVWDRTGHGRGLAVAGPMAVTAAWDHLRCDETWHAVFWVREWPREDVDATFLSPLMLTNSVQRSVSVIYRPRTTREAMKDVRVEQTEQESEQRRRDKHDIRTTAAQQRERDDVDRRERELVAGHADLAFTGLISVSAGTKEDLDAAIEETEGACHQSGLDTVLLYGQQDAAFYAAALPLGRVLI</sequence>
<reference evidence="3 4" key="1">
    <citation type="submission" date="2020-02" db="EMBL/GenBank/DDBJ databases">
        <authorList>
            <person name="Li X.-J."/>
            <person name="Feng X.-M."/>
        </authorList>
    </citation>
    <scope>NUCLEOTIDE SEQUENCE [LARGE SCALE GENOMIC DNA]</scope>
    <source>
        <strain evidence="3 4">CGMCC 4.7225</strain>
    </source>
</reference>
<name>A0A6N9YPH9_9ACTN</name>
<feature type="region of interest" description="Disordered" evidence="1">
    <location>
        <begin position="357"/>
        <end position="392"/>
    </location>
</feature>
<dbReference type="Proteomes" id="UP000469185">
    <property type="component" value="Unassembled WGS sequence"/>
</dbReference>
<comment type="caution">
    <text evidence="3">The sequence shown here is derived from an EMBL/GenBank/DDBJ whole genome shotgun (WGS) entry which is preliminary data.</text>
</comment>
<dbReference type="Pfam" id="PF11203">
    <property type="entry name" value="EccE"/>
    <property type="match status" value="1"/>
</dbReference>
<evidence type="ECO:0000256" key="1">
    <source>
        <dbReference type="SAM" id="MobiDB-lite"/>
    </source>
</evidence>
<dbReference type="NCBIfam" id="NF042935">
    <property type="entry name" value="SCO6880_fam"/>
    <property type="match status" value="1"/>
</dbReference>
<dbReference type="RefSeq" id="WP_163819617.1">
    <property type="nucleotide sequence ID" value="NZ_JAAGOB010000008.1"/>
</dbReference>
<keyword evidence="4" id="KW-1185">Reference proteome</keyword>